<dbReference type="InterPro" id="IPR004176">
    <property type="entry name" value="Clp_R_N"/>
</dbReference>
<comment type="caution">
    <text evidence="10">The sequence shown here is derived from an EMBL/GenBank/DDBJ whole genome shotgun (WGS) entry which is preliminary data.</text>
</comment>
<organism evidence="10 11">
    <name type="scientific">Persephonella atlantica</name>
    <dbReference type="NCBI Taxonomy" id="2699429"/>
    <lineage>
        <taxon>Bacteria</taxon>
        <taxon>Pseudomonadati</taxon>
        <taxon>Aquificota</taxon>
        <taxon>Aquificia</taxon>
        <taxon>Aquificales</taxon>
        <taxon>Hydrogenothermaceae</taxon>
        <taxon>Persephonella</taxon>
    </lineage>
</organism>
<feature type="coiled-coil region" evidence="7">
    <location>
        <begin position="406"/>
        <end position="452"/>
    </location>
</feature>
<dbReference type="InterPro" id="IPR028299">
    <property type="entry name" value="ClpA/B_CS2"/>
</dbReference>
<keyword evidence="11" id="KW-1185">Reference proteome</keyword>
<protein>
    <submittedName>
        <fullName evidence="10">ATP-dependent Clp protease ATP-binding subunit</fullName>
    </submittedName>
</protein>
<accession>A0ABS1GHU1</accession>
<keyword evidence="3 6" id="KW-0067">ATP-binding</keyword>
<feature type="domain" description="Clp R" evidence="9">
    <location>
        <begin position="2"/>
        <end position="141"/>
    </location>
</feature>
<dbReference type="PROSITE" id="PS00870">
    <property type="entry name" value="CLPAB_1"/>
    <property type="match status" value="1"/>
</dbReference>
<keyword evidence="10" id="KW-0378">Hydrolase</keyword>
<dbReference type="InterPro" id="IPR003593">
    <property type="entry name" value="AAA+_ATPase"/>
</dbReference>
<evidence type="ECO:0000256" key="4">
    <source>
        <dbReference type="ARBA" id="ARBA00023186"/>
    </source>
</evidence>
<dbReference type="CDD" id="cd19499">
    <property type="entry name" value="RecA-like_ClpB_Hsp104-like"/>
    <property type="match status" value="1"/>
</dbReference>
<dbReference type="SUPFAM" id="SSF81923">
    <property type="entry name" value="Double Clp-N motif"/>
    <property type="match status" value="1"/>
</dbReference>
<dbReference type="PROSITE" id="PS00871">
    <property type="entry name" value="CLPAB_2"/>
    <property type="match status" value="1"/>
</dbReference>
<dbReference type="InterPro" id="IPR019489">
    <property type="entry name" value="Clp_ATPase_C"/>
</dbReference>
<dbReference type="GO" id="GO:0008233">
    <property type="term" value="F:peptidase activity"/>
    <property type="evidence" value="ECO:0007669"/>
    <property type="project" value="UniProtKB-KW"/>
</dbReference>
<evidence type="ECO:0000259" key="8">
    <source>
        <dbReference type="PROSITE" id="PS50151"/>
    </source>
</evidence>
<evidence type="ECO:0000256" key="3">
    <source>
        <dbReference type="ARBA" id="ARBA00022840"/>
    </source>
</evidence>
<dbReference type="PROSITE" id="PS51903">
    <property type="entry name" value="CLP_R"/>
    <property type="match status" value="1"/>
</dbReference>
<dbReference type="Pfam" id="PF02861">
    <property type="entry name" value="Clp_N"/>
    <property type="match status" value="1"/>
</dbReference>
<dbReference type="PANTHER" id="PTHR11638">
    <property type="entry name" value="ATP-DEPENDENT CLP PROTEASE"/>
    <property type="match status" value="1"/>
</dbReference>
<dbReference type="InterPro" id="IPR018368">
    <property type="entry name" value="ClpA/B_CS1"/>
</dbReference>
<dbReference type="Proteomes" id="UP000772812">
    <property type="component" value="Unassembled WGS sequence"/>
</dbReference>
<name>A0ABS1GHU1_9AQUI</name>
<proteinExistence type="inferred from homology"/>
<dbReference type="CDD" id="cd00009">
    <property type="entry name" value="AAA"/>
    <property type="match status" value="1"/>
</dbReference>
<dbReference type="Gene3D" id="1.10.8.60">
    <property type="match status" value="2"/>
</dbReference>
<evidence type="ECO:0000259" key="9">
    <source>
        <dbReference type="PROSITE" id="PS51903"/>
    </source>
</evidence>
<dbReference type="InterPro" id="IPR001270">
    <property type="entry name" value="ClpA/B"/>
</dbReference>
<dbReference type="Pfam" id="PF10431">
    <property type="entry name" value="ClpB_D2-small"/>
    <property type="match status" value="1"/>
</dbReference>
<dbReference type="Pfam" id="PF07724">
    <property type="entry name" value="AAA_2"/>
    <property type="match status" value="1"/>
</dbReference>
<evidence type="ECO:0000256" key="5">
    <source>
        <dbReference type="PROSITE-ProRule" id="PRU01251"/>
    </source>
</evidence>
<reference evidence="10 11" key="1">
    <citation type="journal article" date="2021" name="Syst. Appl. Microbiol.">
        <title>Persephonella atlantica sp. nov.: How to adapt to physico-chemical gradients in high temperature hydrothermal habitats.</title>
        <authorList>
            <person name="Francois D.X."/>
            <person name="Godfroy A."/>
            <person name="Mathien C."/>
            <person name="Aube J."/>
            <person name="Cathalot C."/>
            <person name="Lesongeur F."/>
            <person name="L'Haridon S."/>
            <person name="Philippon X."/>
            <person name="Roussel E.G."/>
        </authorList>
    </citation>
    <scope>NUCLEOTIDE SEQUENCE [LARGE SCALE GENOMIC DNA]</scope>
    <source>
        <strain evidence="10 11">MO1340</strain>
    </source>
</reference>
<dbReference type="Gene3D" id="3.40.50.300">
    <property type="entry name" value="P-loop containing nucleotide triphosphate hydrolases"/>
    <property type="match status" value="2"/>
</dbReference>
<dbReference type="InterPro" id="IPR036628">
    <property type="entry name" value="Clp_N_dom_sf"/>
</dbReference>
<dbReference type="InterPro" id="IPR003959">
    <property type="entry name" value="ATPase_AAA_core"/>
</dbReference>
<evidence type="ECO:0000313" key="10">
    <source>
        <dbReference type="EMBL" id="MBK3332508.1"/>
    </source>
</evidence>
<dbReference type="InterPro" id="IPR041546">
    <property type="entry name" value="ClpA/ClpB_AAA_lid"/>
</dbReference>
<comment type="similarity">
    <text evidence="6">Belongs to the ClpA/ClpB family.</text>
</comment>
<dbReference type="SMART" id="SM00382">
    <property type="entry name" value="AAA"/>
    <property type="match status" value="2"/>
</dbReference>
<evidence type="ECO:0000256" key="2">
    <source>
        <dbReference type="ARBA" id="ARBA00022741"/>
    </source>
</evidence>
<keyword evidence="2 6" id="KW-0547">Nucleotide-binding</keyword>
<dbReference type="Gene3D" id="4.10.860.10">
    <property type="entry name" value="UVR domain"/>
    <property type="match status" value="1"/>
</dbReference>
<keyword evidence="10" id="KW-0645">Protease</keyword>
<dbReference type="PANTHER" id="PTHR11638:SF18">
    <property type="entry name" value="HEAT SHOCK PROTEIN 104"/>
    <property type="match status" value="1"/>
</dbReference>
<dbReference type="EMBL" id="JAACYA010000002">
    <property type="protein sequence ID" value="MBK3332508.1"/>
    <property type="molecule type" value="Genomic_DNA"/>
</dbReference>
<dbReference type="GO" id="GO:0006508">
    <property type="term" value="P:proteolysis"/>
    <property type="evidence" value="ECO:0007669"/>
    <property type="project" value="UniProtKB-KW"/>
</dbReference>
<dbReference type="InterPro" id="IPR001943">
    <property type="entry name" value="UVR_dom"/>
</dbReference>
<keyword evidence="7" id="KW-0175">Coiled coil</keyword>
<evidence type="ECO:0000313" key="11">
    <source>
        <dbReference type="Proteomes" id="UP000772812"/>
    </source>
</evidence>
<gene>
    <name evidence="10" type="ORF">GWK41_05460</name>
</gene>
<keyword evidence="1 5" id="KW-0677">Repeat</keyword>
<evidence type="ECO:0000256" key="1">
    <source>
        <dbReference type="ARBA" id="ARBA00022737"/>
    </source>
</evidence>
<evidence type="ECO:0000256" key="6">
    <source>
        <dbReference type="RuleBase" id="RU004432"/>
    </source>
</evidence>
<keyword evidence="4 6" id="KW-0143">Chaperone</keyword>
<dbReference type="GO" id="GO:0005524">
    <property type="term" value="F:ATP binding"/>
    <property type="evidence" value="ECO:0007669"/>
    <property type="project" value="UniProtKB-KW"/>
</dbReference>
<feature type="domain" description="UVR" evidence="8">
    <location>
        <begin position="410"/>
        <end position="445"/>
    </location>
</feature>
<dbReference type="PROSITE" id="PS50151">
    <property type="entry name" value="UVR"/>
    <property type="match status" value="1"/>
</dbReference>
<dbReference type="SMART" id="SM01086">
    <property type="entry name" value="ClpB_D2-small"/>
    <property type="match status" value="1"/>
</dbReference>
<dbReference type="SUPFAM" id="SSF52540">
    <property type="entry name" value="P-loop containing nucleoside triphosphate hydrolases"/>
    <property type="match status" value="2"/>
</dbReference>
<dbReference type="PRINTS" id="PR00300">
    <property type="entry name" value="CLPPROTEASEA"/>
</dbReference>
<dbReference type="Pfam" id="PF17871">
    <property type="entry name" value="AAA_lid_9"/>
    <property type="match status" value="1"/>
</dbReference>
<dbReference type="RefSeq" id="WP_200673931.1">
    <property type="nucleotide sequence ID" value="NZ_JAACYA010000002.1"/>
</dbReference>
<evidence type="ECO:0000256" key="7">
    <source>
        <dbReference type="SAM" id="Coils"/>
    </source>
</evidence>
<dbReference type="Pfam" id="PF00004">
    <property type="entry name" value="AAA"/>
    <property type="match status" value="1"/>
</dbReference>
<sequence>MFEKFTERARKVILNAREKALDYRSNYLGSEHLLLSLIEEEDIPVLVLSRFGLTIDKVKRTLTSQMVHGSHTGEVLFAPDAKRVLEFAVEEARILHHQFVGPEHLLIGIVREKTGLGGRVLRGFGIDEYSIRKEILQILGEIPPQEQVKQVPTPNIDRFSRDLTALAREGKLDPVIGRDKEIDRVIQILSRRRKNNPVLIGEPGVGKTSIVEGLAQRIANKEVPEPLQSKRIVALDLAALVAGTKYRGQFEERLKNILKELEKAPYIILFIDELHTLVGAGAAEGSIDASNMLKPALARGEIQVIGATTIDEYRKYIEKDGALERRFQPVLVEPPTPEDTVKILIGLKKKFEEFHEVVYTKTAIEKAVDYSVKYITDRQLPDKAIDLIDEAGAWVRIREMQLPPKLKKIEERIRKIEEEKAEAAKEQDFEKAAKLRDEELKLRAKFETLKAEWKEKKKVRKPRVKDEDIALVVAKWTGIPVVRLTESQAEKLLHIEEELHKRVVDQNEAIEAISKAIRRNSVGLKGTHRPIGVFMFLGPTGVGKTETAKALAEYLFGTEEALIRFDMSEYMEKHTVSRLVGAPPGYVGYEEGGQLTEAVRRRPYSVILFDEIEKAHPDVFNIFLQIFDDGRLTDSFGRVVDFSNTIIIMTSNLGARLILESGRLGFEQKSGMLDYEEMRKNVLQQVRKHFSPEFLNRLDEVIVFKPLDKEVMKGIIDIQLKEINKRLKEWGITVKLSRKFVDYLIEREFKPEFGARSIKRALQSLVEDLLAEEILKGKLPAGSIAEVVVKKDGTVGIKVKKPKLAKAARKKEVAAT</sequence>
<dbReference type="InterPro" id="IPR050130">
    <property type="entry name" value="ClpA_ClpB"/>
</dbReference>
<dbReference type="Gene3D" id="1.10.1780.10">
    <property type="entry name" value="Clp, N-terminal domain"/>
    <property type="match status" value="1"/>
</dbReference>
<dbReference type="InterPro" id="IPR027417">
    <property type="entry name" value="P-loop_NTPase"/>
</dbReference>